<evidence type="ECO:0000313" key="2">
    <source>
        <dbReference type="Proteomes" id="UP001055732"/>
    </source>
</evidence>
<dbReference type="RefSeq" id="WP_253305095.1">
    <property type="nucleotide sequence ID" value="NZ_CP099582.1"/>
</dbReference>
<proteinExistence type="predicted"/>
<dbReference type="Proteomes" id="UP001055732">
    <property type="component" value="Chromosome"/>
</dbReference>
<reference evidence="1" key="2">
    <citation type="submission" date="2022-06" db="EMBL/GenBank/DDBJ databases">
        <authorList>
            <person name="Park Y.-J."/>
        </authorList>
    </citation>
    <scope>NUCLEOTIDE SEQUENCE</scope>
    <source>
        <strain evidence="1">TY</strain>
    </source>
</reference>
<accession>A0A9E7SP75</accession>
<dbReference type="KEGG" id="tagg:NF865_02800"/>
<dbReference type="EMBL" id="CP099582">
    <property type="protein sequence ID" value="USS41154.1"/>
    <property type="molecule type" value="Genomic_DNA"/>
</dbReference>
<keyword evidence="2" id="KW-1185">Reference proteome</keyword>
<reference evidence="1" key="1">
    <citation type="journal article" date="1998" name="Int. J. Syst. Bacteriol. 48 Pt">
        <title>Thermococcus guaymasensis sp. nov. and Thermococcus aggregans sp. nov., two novel thermophilic archaea isolated from the Guaymas Basin hydrothermal vent site.</title>
        <authorList>
            <person name="Canganella F."/>
            <person name="Jones W.J."/>
            <person name="Gambacorta A."/>
            <person name="Antranikian G."/>
        </authorList>
    </citation>
    <scope>NUCLEOTIDE SEQUENCE</scope>
    <source>
        <strain evidence="1">TY</strain>
    </source>
</reference>
<organism evidence="1 2">
    <name type="scientific">Thermococcus aggregans</name>
    <dbReference type="NCBI Taxonomy" id="110163"/>
    <lineage>
        <taxon>Archaea</taxon>
        <taxon>Methanobacteriati</taxon>
        <taxon>Methanobacteriota</taxon>
        <taxon>Thermococci</taxon>
        <taxon>Thermococcales</taxon>
        <taxon>Thermococcaceae</taxon>
        <taxon>Thermococcus</taxon>
    </lineage>
</organism>
<gene>
    <name evidence="1" type="ORF">NF865_02800</name>
</gene>
<dbReference type="AlphaFoldDB" id="A0A9E7SP75"/>
<name>A0A9E7SP75_THEAG</name>
<sequence>MDPKVRARENKKEMGKLIKKDPIWDTIGVLELEEDASEREDWDNLS</sequence>
<evidence type="ECO:0000313" key="1">
    <source>
        <dbReference type="EMBL" id="USS41154.1"/>
    </source>
</evidence>
<protein>
    <submittedName>
        <fullName evidence="1">Uncharacterized protein</fullName>
    </submittedName>
</protein>